<evidence type="ECO:0000313" key="5">
    <source>
        <dbReference type="EMBL" id="KAI9559766.1"/>
    </source>
</evidence>
<accession>A0AAD5LBR1</accession>
<dbReference type="InterPro" id="IPR001245">
    <property type="entry name" value="Ser-Thr/Tyr_kinase_cat_dom"/>
</dbReference>
<feature type="region of interest" description="Disordered" evidence="3">
    <location>
        <begin position="477"/>
        <end position="499"/>
    </location>
</feature>
<comment type="similarity">
    <text evidence="1">Belongs to the protein kinase superfamily.</text>
</comment>
<dbReference type="PANTHER" id="PTHR12984:SF15">
    <property type="entry name" value="PROTEIN-ASSOCIATING WITH THE CARBOXYL-TERMINAL DOMAIN OF EZRIN"/>
    <property type="match status" value="1"/>
</dbReference>
<sequence>MGNDSSVLSEYQVDDAHYAQLGPWTLHSATKKNSDSEKVSVFTGKLKSYGQLSKEFQRAVERLKTLRHPSILKYLNSCIAGETVHLFVEYVTPLSQILQQQTELEICCGLQNILSALDFIHSKANIVHNNLCKDAIFVTTRGDWKLGYFDLSCSFAEVTEGFLDQIRSFRYEKAIAPEDEKKTKFVGGGNVSSRDIFAFGQLVKETISKCVESGVTDADIFRDLANKQMQSVTPQSRPTATVLSRHKFFDQPLLHAQEFLAQISIKSQKEKEEFFRDLPTLLYSTSESVVGSKLASSLLSRLVVLNVAAQQHLLPHLLMPRTDSTQGLFDASNYRLFVLPVVSRIFPVRDAQIRLVLLHYFPHFVGLMEPDHLAHNILPELLLGIKDTDDTVVAATLKALACLVPILGGSTVIGGTRLKLFTNGMPKESEMRPAKVLEMVRKKSSPNAVVHVRTLPERHEPDGGEDGVHSLLEKTDADEHWSDWEAEEEVSEDDKELRSNPLVPSDLTLASPFPVKKQELQSPARVTTKKPLVSDLSALEIQIKSREDEIDYFADMEPTITSTPAIFAPVAEPMAAVSAGSNGLDFNVQSQEEKDDVDGWNWDD</sequence>
<organism evidence="5 6">
    <name type="scientific">Daphnia sinensis</name>
    <dbReference type="NCBI Taxonomy" id="1820382"/>
    <lineage>
        <taxon>Eukaryota</taxon>
        <taxon>Metazoa</taxon>
        <taxon>Ecdysozoa</taxon>
        <taxon>Arthropoda</taxon>
        <taxon>Crustacea</taxon>
        <taxon>Branchiopoda</taxon>
        <taxon>Diplostraca</taxon>
        <taxon>Cladocera</taxon>
        <taxon>Anomopoda</taxon>
        <taxon>Daphniidae</taxon>
        <taxon>Daphnia</taxon>
        <taxon>Daphnia similis group</taxon>
    </lineage>
</organism>
<feature type="compositionally biased region" description="Acidic residues" evidence="3">
    <location>
        <begin position="593"/>
        <end position="604"/>
    </location>
</feature>
<gene>
    <name evidence="5" type="ORF">GHT06_013772</name>
</gene>
<dbReference type="SUPFAM" id="SSF48371">
    <property type="entry name" value="ARM repeat"/>
    <property type="match status" value="1"/>
</dbReference>
<feature type="repeat" description="HEAT" evidence="2">
    <location>
        <begin position="377"/>
        <end position="412"/>
    </location>
</feature>
<dbReference type="PROSITE" id="PS50077">
    <property type="entry name" value="HEAT_REPEAT"/>
    <property type="match status" value="1"/>
</dbReference>
<dbReference type="Pfam" id="PF07714">
    <property type="entry name" value="PK_Tyr_Ser-Thr"/>
    <property type="match status" value="1"/>
</dbReference>
<dbReference type="GO" id="GO:0004672">
    <property type="term" value="F:protein kinase activity"/>
    <property type="evidence" value="ECO:0007669"/>
    <property type="project" value="InterPro"/>
</dbReference>
<evidence type="ECO:0000256" key="3">
    <source>
        <dbReference type="SAM" id="MobiDB-lite"/>
    </source>
</evidence>
<evidence type="ECO:0000313" key="6">
    <source>
        <dbReference type="Proteomes" id="UP000820818"/>
    </source>
</evidence>
<evidence type="ECO:0000256" key="1">
    <source>
        <dbReference type="ARBA" id="ARBA00038349"/>
    </source>
</evidence>
<evidence type="ECO:0000256" key="2">
    <source>
        <dbReference type="PROSITE-ProRule" id="PRU00103"/>
    </source>
</evidence>
<dbReference type="InterPro" id="IPR011989">
    <property type="entry name" value="ARM-like"/>
</dbReference>
<dbReference type="Proteomes" id="UP000820818">
    <property type="component" value="Linkage Group LG4"/>
</dbReference>
<dbReference type="InterPro" id="IPR051177">
    <property type="entry name" value="CIK-Related_Protein"/>
</dbReference>
<dbReference type="InterPro" id="IPR011009">
    <property type="entry name" value="Kinase-like_dom_sf"/>
</dbReference>
<keyword evidence="6" id="KW-1185">Reference proteome</keyword>
<dbReference type="InterPro" id="IPR021133">
    <property type="entry name" value="HEAT_type_2"/>
</dbReference>
<dbReference type="AlphaFoldDB" id="A0AAD5LBR1"/>
<evidence type="ECO:0000259" key="4">
    <source>
        <dbReference type="PROSITE" id="PS50011"/>
    </source>
</evidence>
<dbReference type="Gene3D" id="1.10.510.10">
    <property type="entry name" value="Transferase(Phosphotransferase) domain 1"/>
    <property type="match status" value="1"/>
</dbReference>
<feature type="compositionally biased region" description="Acidic residues" evidence="3">
    <location>
        <begin position="484"/>
        <end position="494"/>
    </location>
</feature>
<proteinExistence type="inferred from homology"/>
<feature type="domain" description="Protein kinase" evidence="4">
    <location>
        <begin position="1"/>
        <end position="319"/>
    </location>
</feature>
<feature type="region of interest" description="Disordered" evidence="3">
    <location>
        <begin position="585"/>
        <end position="604"/>
    </location>
</feature>
<dbReference type="GO" id="GO:0005524">
    <property type="term" value="F:ATP binding"/>
    <property type="evidence" value="ECO:0007669"/>
    <property type="project" value="InterPro"/>
</dbReference>
<name>A0AAD5LBR1_9CRUS</name>
<dbReference type="PROSITE" id="PS50011">
    <property type="entry name" value="PROTEIN_KINASE_DOM"/>
    <property type="match status" value="1"/>
</dbReference>
<protein>
    <recommendedName>
        <fullName evidence="4">Protein kinase domain-containing protein</fullName>
    </recommendedName>
</protein>
<dbReference type="Gene3D" id="3.30.200.20">
    <property type="entry name" value="Phosphorylase Kinase, domain 1"/>
    <property type="match status" value="1"/>
</dbReference>
<dbReference type="EMBL" id="WJBH02000004">
    <property type="protein sequence ID" value="KAI9559766.1"/>
    <property type="molecule type" value="Genomic_DNA"/>
</dbReference>
<reference evidence="5 6" key="1">
    <citation type="submission" date="2022-05" db="EMBL/GenBank/DDBJ databases">
        <title>A multi-omics perspective on studying reproductive biology in Daphnia sinensis.</title>
        <authorList>
            <person name="Jia J."/>
        </authorList>
    </citation>
    <scope>NUCLEOTIDE SEQUENCE [LARGE SCALE GENOMIC DNA]</scope>
    <source>
        <strain evidence="5 6">WSL</strain>
    </source>
</reference>
<dbReference type="SMART" id="SM00220">
    <property type="entry name" value="S_TKc"/>
    <property type="match status" value="1"/>
</dbReference>
<dbReference type="InterPro" id="IPR016024">
    <property type="entry name" value="ARM-type_fold"/>
</dbReference>
<dbReference type="InterPro" id="IPR000719">
    <property type="entry name" value="Prot_kinase_dom"/>
</dbReference>
<comment type="caution">
    <text evidence="5">The sequence shown here is derived from an EMBL/GenBank/DDBJ whole genome shotgun (WGS) entry which is preliminary data.</text>
</comment>
<dbReference type="Gene3D" id="1.25.10.10">
    <property type="entry name" value="Leucine-rich Repeat Variant"/>
    <property type="match status" value="1"/>
</dbReference>
<dbReference type="SUPFAM" id="SSF56112">
    <property type="entry name" value="Protein kinase-like (PK-like)"/>
    <property type="match status" value="1"/>
</dbReference>
<dbReference type="PANTHER" id="PTHR12984">
    <property type="entry name" value="SCY1-RELATED S/T PROTEIN KINASE-LIKE"/>
    <property type="match status" value="1"/>
</dbReference>